<keyword evidence="1" id="KW-1133">Transmembrane helix</keyword>
<keyword evidence="1" id="KW-0812">Transmembrane</keyword>
<protein>
    <submittedName>
        <fullName evidence="2">Magnesium transporter</fullName>
    </submittedName>
</protein>
<dbReference type="RefSeq" id="WP_102798197.1">
    <property type="nucleotide sequence ID" value="NZ_BAAAEI010000023.1"/>
</dbReference>
<evidence type="ECO:0000313" key="3">
    <source>
        <dbReference type="Proteomes" id="UP001501757"/>
    </source>
</evidence>
<keyword evidence="3" id="KW-1185">Reference proteome</keyword>
<gene>
    <name evidence="2" type="ORF">GCM10009092_35580</name>
</gene>
<keyword evidence="1" id="KW-0472">Membrane</keyword>
<accession>A0ABN0XMR3</accession>
<dbReference type="Proteomes" id="UP001501757">
    <property type="component" value="Unassembled WGS sequence"/>
</dbReference>
<feature type="transmembrane region" description="Helical" evidence="1">
    <location>
        <begin position="90"/>
        <end position="114"/>
    </location>
</feature>
<reference evidence="2 3" key="1">
    <citation type="journal article" date="2019" name="Int. J. Syst. Evol. Microbiol.">
        <title>The Global Catalogue of Microorganisms (GCM) 10K type strain sequencing project: providing services to taxonomists for standard genome sequencing and annotation.</title>
        <authorList>
            <consortium name="The Broad Institute Genomics Platform"/>
            <consortium name="The Broad Institute Genome Sequencing Center for Infectious Disease"/>
            <person name="Wu L."/>
            <person name="Ma J."/>
        </authorList>
    </citation>
    <scope>NUCLEOTIDE SEQUENCE [LARGE SCALE GENOMIC DNA]</scope>
    <source>
        <strain evidence="2 3">JCM 13378</strain>
    </source>
</reference>
<proteinExistence type="predicted"/>
<name>A0ABN0XMR3_9ALTE</name>
<evidence type="ECO:0000313" key="2">
    <source>
        <dbReference type="EMBL" id="GAA0368189.1"/>
    </source>
</evidence>
<sequence length="185" mass="21123">MLRYYYLSNDLHDLAKVEEDMQRRGFSKPHFHVLSEHDAEVEQHHLNAIEPVLKKDVVHSTETGALFGILAAVFILAMAYWLGWTDTAAGWLPFVFLAVVVLGFCTWEGGLIGIQVPNRRFKRFQTLLAKGHHILFVDVDQSQELVLSEILQQHPGLKQIGTGETAPRWVVKGQEKFDRFMKAMP</sequence>
<dbReference type="EMBL" id="BAAAEI010000023">
    <property type="protein sequence ID" value="GAA0368189.1"/>
    <property type="molecule type" value="Genomic_DNA"/>
</dbReference>
<organism evidence="2 3">
    <name type="scientific">Bowmanella denitrificans</name>
    <dbReference type="NCBI Taxonomy" id="366582"/>
    <lineage>
        <taxon>Bacteria</taxon>
        <taxon>Pseudomonadati</taxon>
        <taxon>Pseudomonadota</taxon>
        <taxon>Gammaproteobacteria</taxon>
        <taxon>Alteromonadales</taxon>
        <taxon>Alteromonadaceae</taxon>
        <taxon>Bowmanella</taxon>
    </lineage>
</organism>
<comment type="caution">
    <text evidence="2">The sequence shown here is derived from an EMBL/GenBank/DDBJ whole genome shotgun (WGS) entry which is preliminary data.</text>
</comment>
<feature type="transmembrane region" description="Helical" evidence="1">
    <location>
        <begin position="64"/>
        <end position="84"/>
    </location>
</feature>
<evidence type="ECO:0000256" key="1">
    <source>
        <dbReference type="SAM" id="Phobius"/>
    </source>
</evidence>